<dbReference type="OrthoDB" id="10370614at2759"/>
<proteinExistence type="predicted"/>
<dbReference type="Proteomes" id="UP000030108">
    <property type="component" value="Unassembled WGS sequence"/>
</dbReference>
<dbReference type="EMBL" id="JATN01000314">
    <property type="protein sequence ID" value="EUC63776.1"/>
    <property type="molecule type" value="Genomic_DNA"/>
</dbReference>
<reference evidence="2" key="1">
    <citation type="journal article" date="2014" name="Genome Announc.">
        <title>Draft genome sequence of the plant-pathogenic soil fungus Rhizoctonia solani anastomosis group 3 strain Rhs1AP.</title>
        <authorList>
            <person name="Cubeta M.A."/>
            <person name="Thomas E."/>
            <person name="Dean R.A."/>
            <person name="Jabaji S."/>
            <person name="Neate S.M."/>
            <person name="Tavantzis S."/>
            <person name="Toda T."/>
            <person name="Vilgalys R."/>
            <person name="Bharathan N."/>
            <person name="Fedorova-Abrams N."/>
            <person name="Pakala S.B."/>
            <person name="Pakala S.M."/>
            <person name="Zafar N."/>
            <person name="Joardar V."/>
            <person name="Losada L."/>
            <person name="Nierman W.C."/>
        </authorList>
    </citation>
    <scope>NUCLEOTIDE SEQUENCE [LARGE SCALE GENOMIC DNA]</scope>
    <source>
        <strain evidence="2">AG-3</strain>
    </source>
</reference>
<sequence>MASSLFKSLSLGVSSVQQVIYAPSNFGFEVDVIRVPNNPTSGHNPSSSTDGHASNNQAVHPYLSASYNAQRSGIDRRATGDFMLLTRHRNWLPCAVPEYQEAYPQRMSRCSIVSPISSEPDDWVVVNANLSGSESHV</sequence>
<protein>
    <submittedName>
        <fullName evidence="1">Uncharacterized protein</fullName>
    </submittedName>
</protein>
<accession>X8JKS1</accession>
<evidence type="ECO:0000313" key="1">
    <source>
        <dbReference type="EMBL" id="EUC63776.1"/>
    </source>
</evidence>
<organism evidence="1 2">
    <name type="scientific">Rhizoctonia solani AG-3 Rhs1AP</name>
    <dbReference type="NCBI Taxonomy" id="1086054"/>
    <lineage>
        <taxon>Eukaryota</taxon>
        <taxon>Fungi</taxon>
        <taxon>Dikarya</taxon>
        <taxon>Basidiomycota</taxon>
        <taxon>Agaricomycotina</taxon>
        <taxon>Agaricomycetes</taxon>
        <taxon>Cantharellales</taxon>
        <taxon>Ceratobasidiaceae</taxon>
        <taxon>Rhizoctonia</taxon>
    </lineage>
</organism>
<evidence type="ECO:0000313" key="2">
    <source>
        <dbReference type="Proteomes" id="UP000030108"/>
    </source>
</evidence>
<gene>
    <name evidence="1" type="ORF">RSOL_429090</name>
</gene>
<dbReference type="AlphaFoldDB" id="X8JKS1"/>
<name>X8JKS1_9AGAM</name>
<comment type="caution">
    <text evidence="1">The sequence shown here is derived from an EMBL/GenBank/DDBJ whole genome shotgun (WGS) entry which is preliminary data.</text>
</comment>